<dbReference type="FunFam" id="1.10.10.10:FF:000025">
    <property type="entry name" value="40S ribosomal protein S10"/>
    <property type="match status" value="1"/>
</dbReference>
<feature type="compositionally biased region" description="Basic and acidic residues" evidence="6">
    <location>
        <begin position="96"/>
        <end position="126"/>
    </location>
</feature>
<dbReference type="InterPro" id="IPR036388">
    <property type="entry name" value="WH-like_DNA-bd_sf"/>
</dbReference>
<evidence type="ECO:0000256" key="5">
    <source>
        <dbReference type="ARBA" id="ARBA00023274"/>
    </source>
</evidence>
<organism evidence="9">
    <name type="scientific">Chlorella variabilis</name>
    <name type="common">Green alga</name>
    <dbReference type="NCBI Taxonomy" id="554065"/>
    <lineage>
        <taxon>Eukaryota</taxon>
        <taxon>Viridiplantae</taxon>
        <taxon>Chlorophyta</taxon>
        <taxon>core chlorophytes</taxon>
        <taxon>Trebouxiophyceae</taxon>
        <taxon>Chlorellales</taxon>
        <taxon>Chlorellaceae</taxon>
        <taxon>Chlorella clade</taxon>
        <taxon>Chlorella</taxon>
    </lineage>
</organism>
<dbReference type="GO" id="GO:0003723">
    <property type="term" value="F:RNA binding"/>
    <property type="evidence" value="ECO:0007669"/>
    <property type="project" value="TreeGrafter"/>
</dbReference>
<evidence type="ECO:0000313" key="8">
    <source>
        <dbReference type="EMBL" id="EFN50867.1"/>
    </source>
</evidence>
<evidence type="ECO:0000256" key="2">
    <source>
        <dbReference type="ARBA" id="ARBA00007278"/>
    </source>
</evidence>
<dbReference type="FunCoup" id="E1ZTM9">
    <property type="interactions" value="1547"/>
</dbReference>
<feature type="region of interest" description="Disordered" evidence="6">
    <location>
        <begin position="91"/>
        <end position="145"/>
    </location>
</feature>
<name>E1ZTM9_CHLVA</name>
<reference evidence="8 9" key="1">
    <citation type="journal article" date="2010" name="Plant Cell">
        <title>The Chlorella variabilis NC64A genome reveals adaptation to photosymbiosis, coevolution with viruses, and cryptic sex.</title>
        <authorList>
            <person name="Blanc G."/>
            <person name="Duncan G."/>
            <person name="Agarkova I."/>
            <person name="Borodovsky M."/>
            <person name="Gurnon J."/>
            <person name="Kuo A."/>
            <person name="Lindquist E."/>
            <person name="Lucas S."/>
            <person name="Pangilinan J."/>
            <person name="Polle J."/>
            <person name="Salamov A."/>
            <person name="Terry A."/>
            <person name="Yamada T."/>
            <person name="Dunigan D.D."/>
            <person name="Grigoriev I.V."/>
            <person name="Claverie J.M."/>
            <person name="Van Etten J.L."/>
        </authorList>
    </citation>
    <scope>NUCLEOTIDE SEQUENCE [LARGE SCALE GENOMIC DNA]</scope>
    <source>
        <strain evidence="8 9">NC64A</strain>
    </source>
</reference>
<dbReference type="STRING" id="554065.E1ZTM9"/>
<dbReference type="EMBL" id="GL433872">
    <property type="protein sequence ID" value="EFN50867.1"/>
    <property type="molecule type" value="Genomic_DNA"/>
</dbReference>
<keyword evidence="3" id="KW-0963">Cytoplasm</keyword>
<keyword evidence="5" id="KW-0687">Ribonucleoprotein</keyword>
<dbReference type="InterPro" id="IPR005326">
    <property type="entry name" value="Plectin_eS10_N"/>
</dbReference>
<dbReference type="Pfam" id="PF03501">
    <property type="entry name" value="S10_plectin"/>
    <property type="match status" value="1"/>
</dbReference>
<feature type="domain" description="Plectin/eS10 N-terminal" evidence="7">
    <location>
        <begin position="3"/>
        <end position="94"/>
    </location>
</feature>
<dbReference type="AlphaFoldDB" id="E1ZTM9"/>
<proteinExistence type="inferred from homology"/>
<accession>E1ZTM9</accession>
<comment type="similarity">
    <text evidence="2">Belongs to the eukaryotic ribosomal protein eS10 family.</text>
</comment>
<feature type="non-terminal residue" evidence="8">
    <location>
        <position position="145"/>
    </location>
</feature>
<sequence>MLISKKNRREVYKYLFKEGVLYAEKDFNLPKHPEIDVPNLEVIKLMQSFKSKEYVTERYAWRHFYWFLTDSGIEFLREFLNLPSEIVPATLKKSTRPLERDGGRPPRRDGPPRRFGGDREGYRSEKAGPGAPGEYRPEFRGGFGR</sequence>
<dbReference type="PANTHER" id="PTHR12146">
    <property type="entry name" value="40S RIBOSOMAL PROTEIN S10"/>
    <property type="match status" value="1"/>
</dbReference>
<dbReference type="RefSeq" id="XP_005842969.1">
    <property type="nucleotide sequence ID" value="XM_005842907.1"/>
</dbReference>
<dbReference type="OMA" id="NWQHLYF"/>
<dbReference type="Proteomes" id="UP000008141">
    <property type="component" value="Unassembled WGS sequence"/>
</dbReference>
<dbReference type="OrthoDB" id="5211809at2759"/>
<evidence type="ECO:0000259" key="7">
    <source>
        <dbReference type="Pfam" id="PF03501"/>
    </source>
</evidence>
<dbReference type="GO" id="GO:0003735">
    <property type="term" value="F:structural constituent of ribosome"/>
    <property type="evidence" value="ECO:0007669"/>
    <property type="project" value="TreeGrafter"/>
</dbReference>
<dbReference type="GO" id="GO:0022627">
    <property type="term" value="C:cytosolic small ribosomal subunit"/>
    <property type="evidence" value="ECO:0007669"/>
    <property type="project" value="TreeGrafter"/>
</dbReference>
<dbReference type="InterPro" id="IPR037447">
    <property type="entry name" value="Ribosomal_eS10"/>
</dbReference>
<evidence type="ECO:0000313" key="9">
    <source>
        <dbReference type="Proteomes" id="UP000008141"/>
    </source>
</evidence>
<dbReference type="InParanoid" id="E1ZTM9"/>
<dbReference type="PANTHER" id="PTHR12146:SF0">
    <property type="entry name" value="RIBOSOMAL PROTEIN S10"/>
    <property type="match status" value="1"/>
</dbReference>
<gene>
    <name evidence="8" type="ORF">CHLNCDRAFT_12856</name>
</gene>
<evidence type="ECO:0000256" key="1">
    <source>
        <dbReference type="ARBA" id="ARBA00004496"/>
    </source>
</evidence>
<evidence type="ECO:0000256" key="3">
    <source>
        <dbReference type="ARBA" id="ARBA00022490"/>
    </source>
</evidence>
<evidence type="ECO:0000256" key="4">
    <source>
        <dbReference type="ARBA" id="ARBA00022980"/>
    </source>
</evidence>
<dbReference type="KEGG" id="cvr:CHLNCDRAFT_12856"/>
<dbReference type="Gene3D" id="1.10.10.10">
    <property type="entry name" value="Winged helix-like DNA-binding domain superfamily/Winged helix DNA-binding domain"/>
    <property type="match status" value="1"/>
</dbReference>
<dbReference type="eggNOG" id="KOG3344">
    <property type="taxonomic scope" value="Eukaryota"/>
</dbReference>
<keyword evidence="4" id="KW-0689">Ribosomal protein</keyword>
<dbReference type="GeneID" id="17350257"/>
<protein>
    <recommendedName>
        <fullName evidence="7">Plectin/eS10 N-terminal domain-containing protein</fullName>
    </recommendedName>
</protein>
<keyword evidence="9" id="KW-1185">Reference proteome</keyword>
<evidence type="ECO:0000256" key="6">
    <source>
        <dbReference type="SAM" id="MobiDB-lite"/>
    </source>
</evidence>
<comment type="subcellular location">
    <subcellularLocation>
        <location evidence="1">Cytoplasm</location>
    </subcellularLocation>
</comment>